<dbReference type="HOGENOM" id="CLU_069447_2_0_1"/>
<evidence type="ECO:0000259" key="1">
    <source>
        <dbReference type="PROSITE" id="PS50828"/>
    </source>
</evidence>
<dbReference type="eggNOG" id="KOG2401">
    <property type="taxonomic scope" value="Eukaryota"/>
</dbReference>
<dbReference type="InterPro" id="IPR036063">
    <property type="entry name" value="Smr_dom_sf"/>
</dbReference>
<protein>
    <submittedName>
        <fullName evidence="2">(Perigord truffle) hypothetical protein</fullName>
    </submittedName>
</protein>
<organism evidence="2 3">
    <name type="scientific">Tuber melanosporum (strain Mel28)</name>
    <name type="common">Perigord black truffle</name>
    <dbReference type="NCBI Taxonomy" id="656061"/>
    <lineage>
        <taxon>Eukaryota</taxon>
        <taxon>Fungi</taxon>
        <taxon>Dikarya</taxon>
        <taxon>Ascomycota</taxon>
        <taxon>Pezizomycotina</taxon>
        <taxon>Pezizomycetes</taxon>
        <taxon>Pezizales</taxon>
        <taxon>Tuberaceae</taxon>
        <taxon>Tuber</taxon>
    </lineage>
</organism>
<keyword evidence="3" id="KW-1185">Reference proteome</keyword>
<dbReference type="InParanoid" id="D5G5M3"/>
<name>D5G5M3_TUBMM</name>
<dbReference type="AlphaFoldDB" id="D5G5M3"/>
<dbReference type="InterPro" id="IPR013899">
    <property type="entry name" value="DUF1771"/>
</dbReference>
<evidence type="ECO:0000313" key="2">
    <source>
        <dbReference type="EMBL" id="CAZ79816.1"/>
    </source>
</evidence>
<dbReference type="GeneID" id="9183802"/>
<dbReference type="Pfam" id="PF08590">
    <property type="entry name" value="DUF1771"/>
    <property type="match status" value="1"/>
</dbReference>
<gene>
    <name evidence="2" type="ORF">GSTUM_00001486001</name>
</gene>
<dbReference type="SUPFAM" id="SSF160443">
    <property type="entry name" value="SMR domain-like"/>
    <property type="match status" value="1"/>
</dbReference>
<dbReference type="InterPro" id="IPR053020">
    <property type="entry name" value="Smr_domain_protein"/>
</dbReference>
<dbReference type="SMART" id="SM01162">
    <property type="entry name" value="DUF1771"/>
    <property type="match status" value="1"/>
</dbReference>
<dbReference type="EMBL" id="FN430000">
    <property type="protein sequence ID" value="CAZ79816.1"/>
    <property type="molecule type" value="Genomic_DNA"/>
</dbReference>
<dbReference type="SMART" id="SM00463">
    <property type="entry name" value="SMR"/>
    <property type="match status" value="1"/>
</dbReference>
<dbReference type="Gene3D" id="3.30.1370.110">
    <property type="match status" value="1"/>
</dbReference>
<dbReference type="PANTHER" id="PTHR47417:SF1">
    <property type="entry name" value="SMR DOMAIN-CONTAINING PROTEIN YPL199C"/>
    <property type="match status" value="1"/>
</dbReference>
<dbReference type="OMA" id="RGCIERI"/>
<feature type="domain" description="Smr" evidence="1">
    <location>
        <begin position="89"/>
        <end position="158"/>
    </location>
</feature>
<sequence length="158" mass="17485">MSDADYSDSEDDYAYMETYDRLRAPSSEAQARHISFTASHQAYTSGDRALAHALSQQGKQHGENMKAYNKQAKDFIFCINNADLPDDTVDLHGLYVEEAIDVLRGCIERIRNGGLWVIVGRGNHSVGRARLGPAVKRFCGEVGVQVGQAVEGGRLYLY</sequence>
<dbReference type="Proteomes" id="UP000006911">
    <property type="component" value="Unassembled WGS sequence"/>
</dbReference>
<dbReference type="PROSITE" id="PS50828">
    <property type="entry name" value="SMR"/>
    <property type="match status" value="1"/>
</dbReference>
<dbReference type="RefSeq" id="XP_002835659.1">
    <property type="nucleotide sequence ID" value="XM_002835613.1"/>
</dbReference>
<dbReference type="PANTHER" id="PTHR47417">
    <property type="entry name" value="SMR DOMAIN-CONTAINING PROTEIN YPL199C"/>
    <property type="match status" value="1"/>
</dbReference>
<dbReference type="KEGG" id="tml:GSTUM_00001486001"/>
<accession>D5G5M3</accession>
<dbReference type="InterPro" id="IPR002625">
    <property type="entry name" value="Smr_dom"/>
</dbReference>
<evidence type="ECO:0000313" key="3">
    <source>
        <dbReference type="Proteomes" id="UP000006911"/>
    </source>
</evidence>
<proteinExistence type="predicted"/>
<dbReference type="STRING" id="656061.D5G5M3"/>
<reference evidence="2 3" key="1">
    <citation type="journal article" date="2010" name="Nature">
        <title>Perigord black truffle genome uncovers evolutionary origins and mechanisms of symbiosis.</title>
        <authorList>
            <person name="Martin F."/>
            <person name="Kohler A."/>
            <person name="Murat C."/>
            <person name="Balestrini R."/>
            <person name="Coutinho P.M."/>
            <person name="Jaillon O."/>
            <person name="Montanini B."/>
            <person name="Morin E."/>
            <person name="Noel B."/>
            <person name="Percudani R."/>
            <person name="Porcel B."/>
            <person name="Rubini A."/>
            <person name="Amicucci A."/>
            <person name="Amselem J."/>
            <person name="Anthouard V."/>
            <person name="Arcioni S."/>
            <person name="Artiguenave F."/>
            <person name="Aury J.M."/>
            <person name="Ballario P."/>
            <person name="Bolchi A."/>
            <person name="Brenna A."/>
            <person name="Brun A."/>
            <person name="Buee M."/>
            <person name="Cantarel B."/>
            <person name="Chevalier G."/>
            <person name="Couloux A."/>
            <person name="Da Silva C."/>
            <person name="Denoeud F."/>
            <person name="Duplessis S."/>
            <person name="Ghignone S."/>
            <person name="Hilselberger B."/>
            <person name="Iotti M."/>
            <person name="Marcais B."/>
            <person name="Mello A."/>
            <person name="Miranda M."/>
            <person name="Pacioni G."/>
            <person name="Quesneville H."/>
            <person name="Riccioni C."/>
            <person name="Ruotolo R."/>
            <person name="Splivallo R."/>
            <person name="Stocchi V."/>
            <person name="Tisserant E."/>
            <person name="Viscomi A.R."/>
            <person name="Zambonelli A."/>
            <person name="Zampieri E."/>
            <person name="Henrissat B."/>
            <person name="Lebrun M.H."/>
            <person name="Paolocci F."/>
            <person name="Bonfante P."/>
            <person name="Ottonello S."/>
            <person name="Wincker P."/>
        </authorList>
    </citation>
    <scope>NUCLEOTIDE SEQUENCE [LARGE SCALE GENOMIC DNA]</scope>
    <source>
        <strain evidence="2 3">Mel28</strain>
    </source>
</reference>